<dbReference type="EMBL" id="JAAAJB010000065">
    <property type="protein sequence ID" value="KAG0267904.1"/>
    <property type="molecule type" value="Genomic_DNA"/>
</dbReference>
<organism evidence="2 3">
    <name type="scientific">Actinomortierella ambigua</name>
    <dbReference type="NCBI Taxonomy" id="1343610"/>
    <lineage>
        <taxon>Eukaryota</taxon>
        <taxon>Fungi</taxon>
        <taxon>Fungi incertae sedis</taxon>
        <taxon>Mucoromycota</taxon>
        <taxon>Mortierellomycotina</taxon>
        <taxon>Mortierellomycetes</taxon>
        <taxon>Mortierellales</taxon>
        <taxon>Mortierellaceae</taxon>
        <taxon>Actinomortierella</taxon>
    </lineage>
</organism>
<evidence type="ECO:0000313" key="3">
    <source>
        <dbReference type="Proteomes" id="UP000807716"/>
    </source>
</evidence>
<dbReference type="AlphaFoldDB" id="A0A9P6UBN1"/>
<dbReference type="Proteomes" id="UP000807716">
    <property type="component" value="Unassembled WGS sequence"/>
</dbReference>
<dbReference type="OrthoDB" id="2442991at2759"/>
<feature type="region of interest" description="Disordered" evidence="1">
    <location>
        <begin position="344"/>
        <end position="383"/>
    </location>
</feature>
<evidence type="ECO:0000313" key="2">
    <source>
        <dbReference type="EMBL" id="KAG0267904.1"/>
    </source>
</evidence>
<evidence type="ECO:0000256" key="1">
    <source>
        <dbReference type="SAM" id="MobiDB-lite"/>
    </source>
</evidence>
<accession>A0A9P6UBN1</accession>
<proteinExistence type="predicted"/>
<name>A0A9P6UBN1_9FUNG</name>
<gene>
    <name evidence="2" type="ORF">DFQ27_007981</name>
</gene>
<reference evidence="2" key="1">
    <citation type="journal article" date="2020" name="Fungal Divers.">
        <title>Resolving the Mortierellaceae phylogeny through synthesis of multi-gene phylogenetics and phylogenomics.</title>
        <authorList>
            <person name="Vandepol N."/>
            <person name="Liber J."/>
            <person name="Desiro A."/>
            <person name="Na H."/>
            <person name="Kennedy M."/>
            <person name="Barry K."/>
            <person name="Grigoriev I.V."/>
            <person name="Miller A.N."/>
            <person name="O'Donnell K."/>
            <person name="Stajich J.E."/>
            <person name="Bonito G."/>
        </authorList>
    </citation>
    <scope>NUCLEOTIDE SEQUENCE</scope>
    <source>
        <strain evidence="2">BC1065</strain>
    </source>
</reference>
<sequence>MDAQESVDDLMDAAFDFDSLSLDSPETKLGKALDRVHIVSGSPSQDGGLLLTQPPTPRAGEALPQGQKAGEVETPRAADQASPTQIDPYLPGVNAELLDAMAINPSHVFKSQQSVAMAPEATSVQTDAEGAEDAMEHLAGPAGTIPIPFSPLQMSRVSLPLESTMGDITTTDKAKAAHSMADGWTGDPSWLLPPSPPTSALFEWADAPDTLTTIDPNARFGFSSTLSYENLPSGRVIGQQLLRRDEEQAINEDDAHGRQMMEMQPHYQHRPTETETATNEGAGMQSFVFGKSDQQFSFGPSSFSTAMPAATSNAQGSGFANTSSSLPASFQAWRNAAPSFMDQDYELDDDHDIERANNAPPKIAISKGFAPALYQHDDSDEDL</sequence>
<feature type="region of interest" description="Disordered" evidence="1">
    <location>
        <begin position="40"/>
        <end position="86"/>
    </location>
</feature>
<protein>
    <submittedName>
        <fullName evidence="2">Uncharacterized protein</fullName>
    </submittedName>
</protein>
<keyword evidence="3" id="KW-1185">Reference proteome</keyword>
<comment type="caution">
    <text evidence="2">The sequence shown here is derived from an EMBL/GenBank/DDBJ whole genome shotgun (WGS) entry which is preliminary data.</text>
</comment>